<sequence>MCIYYIISLCLLHALQMGKESNIYFNLRLMYFLFYFLPPVVKTEMVTISDATQRTEISTKEVPIVQTETKTITYESPQVHPEFLFMVKGGVSETRIEKRIVITGDADIDHDEALAQAIKEAKEQHPDMSVTRVVVHKETELAEEDED</sequence>
<reference evidence="2" key="1">
    <citation type="submission" date="2025-08" db="UniProtKB">
        <authorList>
            <consortium name="Ensembl"/>
        </authorList>
    </citation>
    <scope>IDENTIFICATION</scope>
</reference>
<dbReference type="InterPro" id="IPR008379">
    <property type="entry name" value="Band_4.1_C"/>
</dbReference>
<dbReference type="GO" id="GO:0005198">
    <property type="term" value="F:structural molecule activity"/>
    <property type="evidence" value="ECO:0007669"/>
    <property type="project" value="InterPro"/>
</dbReference>
<dbReference type="AlphaFoldDB" id="A0A8C9FP63"/>
<evidence type="ECO:0000313" key="3">
    <source>
        <dbReference type="Proteomes" id="UP000694428"/>
    </source>
</evidence>
<dbReference type="PANTHER" id="PTHR23280:SF17">
    <property type="entry name" value="BAND 4.1-LIKE PROTEIN 2"/>
    <property type="match status" value="1"/>
</dbReference>
<dbReference type="Proteomes" id="UP000694428">
    <property type="component" value="Unplaced"/>
</dbReference>
<evidence type="ECO:0000313" key="2">
    <source>
        <dbReference type="Ensembl" id="ENSPSTP00000018955.1"/>
    </source>
</evidence>
<feature type="domain" description="Band 4.1 C-terminal" evidence="1">
    <location>
        <begin position="86"/>
        <end position="140"/>
    </location>
</feature>
<proteinExistence type="predicted"/>
<dbReference type="Ensembl" id="ENSPSTT00000019859.1">
    <property type="protein sequence ID" value="ENSPSTP00000018955.1"/>
    <property type="gene ID" value="ENSPSTG00000013625.1"/>
</dbReference>
<dbReference type="GO" id="GO:0005856">
    <property type="term" value="C:cytoskeleton"/>
    <property type="evidence" value="ECO:0007669"/>
    <property type="project" value="InterPro"/>
</dbReference>
<keyword evidence="3" id="KW-1185">Reference proteome</keyword>
<protein>
    <recommendedName>
        <fullName evidence="1">Band 4.1 C-terminal domain-containing protein</fullName>
    </recommendedName>
</protein>
<dbReference type="Pfam" id="PF05902">
    <property type="entry name" value="4_1_CTD"/>
    <property type="match status" value="1"/>
</dbReference>
<dbReference type="PANTHER" id="PTHR23280">
    <property type="entry name" value="4.1 G PROTEIN"/>
    <property type="match status" value="1"/>
</dbReference>
<name>A0A8C9FP63_PAVCR</name>
<accession>A0A8C9FP63</accession>
<organism evidence="2 3">
    <name type="scientific">Pavo cristatus</name>
    <name type="common">Indian peafowl</name>
    <name type="synonym">Blue peafowl</name>
    <dbReference type="NCBI Taxonomy" id="9049"/>
    <lineage>
        <taxon>Eukaryota</taxon>
        <taxon>Metazoa</taxon>
        <taxon>Chordata</taxon>
        <taxon>Craniata</taxon>
        <taxon>Vertebrata</taxon>
        <taxon>Euteleostomi</taxon>
        <taxon>Archelosauria</taxon>
        <taxon>Archosauria</taxon>
        <taxon>Dinosauria</taxon>
        <taxon>Saurischia</taxon>
        <taxon>Theropoda</taxon>
        <taxon>Coelurosauria</taxon>
        <taxon>Aves</taxon>
        <taxon>Neognathae</taxon>
        <taxon>Galloanserae</taxon>
        <taxon>Galliformes</taxon>
        <taxon>Phasianidae</taxon>
        <taxon>Phasianinae</taxon>
        <taxon>Pavo</taxon>
    </lineage>
</organism>
<dbReference type="GO" id="GO:0031032">
    <property type="term" value="P:actomyosin structure organization"/>
    <property type="evidence" value="ECO:0007669"/>
    <property type="project" value="TreeGrafter"/>
</dbReference>
<dbReference type="GO" id="GO:0005886">
    <property type="term" value="C:plasma membrane"/>
    <property type="evidence" value="ECO:0007669"/>
    <property type="project" value="TreeGrafter"/>
</dbReference>
<evidence type="ECO:0000259" key="1">
    <source>
        <dbReference type="Pfam" id="PF05902"/>
    </source>
</evidence>
<dbReference type="GO" id="GO:0003779">
    <property type="term" value="F:actin binding"/>
    <property type="evidence" value="ECO:0007669"/>
    <property type="project" value="InterPro"/>
</dbReference>
<reference evidence="2" key="2">
    <citation type="submission" date="2025-09" db="UniProtKB">
        <authorList>
            <consortium name="Ensembl"/>
        </authorList>
    </citation>
    <scope>IDENTIFICATION</scope>
</reference>